<accession>A0A166A650</accession>
<organism evidence="2 3">
    <name type="scientific">Athelia psychrophila</name>
    <dbReference type="NCBI Taxonomy" id="1759441"/>
    <lineage>
        <taxon>Eukaryota</taxon>
        <taxon>Fungi</taxon>
        <taxon>Dikarya</taxon>
        <taxon>Basidiomycota</taxon>
        <taxon>Agaricomycotina</taxon>
        <taxon>Agaricomycetes</taxon>
        <taxon>Agaricomycetidae</taxon>
        <taxon>Atheliales</taxon>
        <taxon>Atheliaceae</taxon>
        <taxon>Athelia</taxon>
    </lineage>
</organism>
<evidence type="ECO:0000313" key="3">
    <source>
        <dbReference type="Proteomes" id="UP000076532"/>
    </source>
</evidence>
<dbReference type="PANTHER" id="PTHR31912:SF34">
    <property type="entry name" value="NOTOCHORD-RELATED PROTEIN"/>
    <property type="match status" value="1"/>
</dbReference>
<sequence>MPKIKKSLLDGFEEDGAESEKVRCLACKAASSDGKGTWMLRRSAAKHILGPVHLSVIAAATEASQLAREDASRLEEPYCDPSDAYINPRAADLATPELQFGLFDPALDGMPDLGPCSDDKDGFAGVHTPIPTGMLPHDPSIEETRLREQVHALLMQAEQDDEFGGLADSENDSTITNIVEQFGLLDLDDSAADTVESVTENPAANRGYAPYPSKMIAHTNYKMMLLDIIDNLPRLRMSSSQFKMILWTLRESGVKNTPSYSSFRKMQQQLQMLCGSEPKAHVSSLGNIFYVNDIRESIARDFANPEIAKHLHFYPKETSGPVAEVWQAEHWTEFDPSERTPMYVQGLKQYFVNEVAQLGTGSYVLPLSWITRDGRLCIDCHDVTVLSDLSWLVGEEVRNVDADLLKHNYFEVLEQHGGSIMWSADNEELYVVMVPIWCDNVSGNLSKQYNKHINIYMANLNLPKRLLQQEYFVRFVSTSPHATSSEQFSVDNPQQAEEASQMGGGANCKCRKCKAGPARSASETRQELNNQIGQAMYGIEKTVVDMQTASGTKDKIAQHWINILIARSREMKLNRPGRPIDEIVSELCSWFESQPGKKMNPLLSVQGLDPTQDTPVEILHTVLLGIVKYVWYNLHSNWKESQRDLFVVRLQSTDLDGLTIPPIRAAYMMQYCNGLIGKHFKSLMQTMVFHVHGLVSPEQFSLIKAIGALGAMLWIPEIEKMVDYLIDMEVLVANVLDAFGSVDPTKIIVKMKLQILPHIMDDIRRHSPLIGKSTEIFECFNAIFRMCSVLIKQPSSSKPRHCHKIGIYGSSQAHFERRILAGWQDMDSTQASRYVGSISGPLFPFWRAGGGLVSGRIAEIILSDGAAEGFITVQHYTIGSTLHPDFDMPILRKPSEGSLSVAVHPKAVLFRFSAQHDCRLGGCLPSLTRPEVQERQPTGRTAQLIGHTDDLYFVLNTHTLHNTTLLRKVLPPHLTKPTLLFPDGQARHYEIAAKLRLMQASKRAAAKTKRAATAKSNLAKKAAAKAGDQGDVGTAGADGSGPEE</sequence>
<dbReference type="Proteomes" id="UP000076532">
    <property type="component" value="Unassembled WGS sequence"/>
</dbReference>
<gene>
    <name evidence="2" type="ORF">FIBSPDRAFT_899076</name>
</gene>
<evidence type="ECO:0000256" key="1">
    <source>
        <dbReference type="SAM" id="MobiDB-lite"/>
    </source>
</evidence>
<name>A0A166A650_9AGAM</name>
<protein>
    <submittedName>
        <fullName evidence="2">Uncharacterized protein</fullName>
    </submittedName>
</protein>
<evidence type="ECO:0000313" key="2">
    <source>
        <dbReference type="EMBL" id="KZP11281.1"/>
    </source>
</evidence>
<dbReference type="EMBL" id="KV417665">
    <property type="protein sequence ID" value="KZP11281.1"/>
    <property type="molecule type" value="Genomic_DNA"/>
</dbReference>
<dbReference type="STRING" id="436010.A0A166A650"/>
<dbReference type="PANTHER" id="PTHR31912">
    <property type="entry name" value="IP13529P"/>
    <property type="match status" value="1"/>
</dbReference>
<keyword evidence="3" id="KW-1185">Reference proteome</keyword>
<feature type="compositionally biased region" description="Polar residues" evidence="1">
    <location>
        <begin position="483"/>
        <end position="498"/>
    </location>
</feature>
<dbReference type="OrthoDB" id="2506088at2759"/>
<proteinExistence type="predicted"/>
<feature type="region of interest" description="Disordered" evidence="1">
    <location>
        <begin position="483"/>
        <end position="502"/>
    </location>
</feature>
<feature type="region of interest" description="Disordered" evidence="1">
    <location>
        <begin position="1006"/>
        <end position="1044"/>
    </location>
</feature>
<reference evidence="2 3" key="1">
    <citation type="journal article" date="2016" name="Mol. Biol. Evol.">
        <title>Comparative Genomics of Early-Diverging Mushroom-Forming Fungi Provides Insights into the Origins of Lignocellulose Decay Capabilities.</title>
        <authorList>
            <person name="Nagy L.G."/>
            <person name="Riley R."/>
            <person name="Tritt A."/>
            <person name="Adam C."/>
            <person name="Daum C."/>
            <person name="Floudas D."/>
            <person name="Sun H."/>
            <person name="Yadav J.S."/>
            <person name="Pangilinan J."/>
            <person name="Larsson K.H."/>
            <person name="Matsuura K."/>
            <person name="Barry K."/>
            <person name="Labutti K."/>
            <person name="Kuo R."/>
            <person name="Ohm R.A."/>
            <person name="Bhattacharya S.S."/>
            <person name="Shirouzu T."/>
            <person name="Yoshinaga Y."/>
            <person name="Martin F.M."/>
            <person name="Grigoriev I.V."/>
            <person name="Hibbett D.S."/>
        </authorList>
    </citation>
    <scope>NUCLEOTIDE SEQUENCE [LARGE SCALE GENOMIC DNA]</scope>
    <source>
        <strain evidence="2 3">CBS 109695</strain>
    </source>
</reference>
<feature type="compositionally biased region" description="Low complexity" evidence="1">
    <location>
        <begin position="1013"/>
        <end position="1026"/>
    </location>
</feature>
<dbReference type="AlphaFoldDB" id="A0A166A650"/>